<name>A0ABQ5AUS7_9ASTR</name>
<accession>A0ABQ5AUS7</accession>
<dbReference type="InterPro" id="IPR012337">
    <property type="entry name" value="RNaseH-like_sf"/>
</dbReference>
<organism evidence="3 4">
    <name type="scientific">Tanacetum coccineum</name>
    <dbReference type="NCBI Taxonomy" id="301880"/>
    <lineage>
        <taxon>Eukaryota</taxon>
        <taxon>Viridiplantae</taxon>
        <taxon>Streptophyta</taxon>
        <taxon>Embryophyta</taxon>
        <taxon>Tracheophyta</taxon>
        <taxon>Spermatophyta</taxon>
        <taxon>Magnoliopsida</taxon>
        <taxon>eudicotyledons</taxon>
        <taxon>Gunneridae</taxon>
        <taxon>Pentapetalae</taxon>
        <taxon>asterids</taxon>
        <taxon>campanulids</taxon>
        <taxon>Asterales</taxon>
        <taxon>Asteraceae</taxon>
        <taxon>Asteroideae</taxon>
        <taxon>Anthemideae</taxon>
        <taxon>Anthemidinae</taxon>
        <taxon>Tanacetum</taxon>
    </lineage>
</organism>
<gene>
    <name evidence="3" type="ORF">Tco_0839799</name>
</gene>
<keyword evidence="3" id="KW-0695">RNA-directed DNA polymerase</keyword>
<dbReference type="PANTHER" id="PTHR48475">
    <property type="entry name" value="RIBONUCLEASE H"/>
    <property type="match status" value="1"/>
</dbReference>
<dbReference type="Pfam" id="PF13456">
    <property type="entry name" value="RVT_3"/>
    <property type="match status" value="1"/>
</dbReference>
<dbReference type="InterPro" id="IPR036397">
    <property type="entry name" value="RNaseH_sf"/>
</dbReference>
<dbReference type="Gene3D" id="1.10.340.70">
    <property type="match status" value="1"/>
</dbReference>
<dbReference type="Proteomes" id="UP001151760">
    <property type="component" value="Unassembled WGS sequence"/>
</dbReference>
<sequence>MENHPNPTFGYQRWLMKGMTPKYGPFIPMGASSTKGSGAGLVLIGPSGVEYTYALRLTFTSTNNEAEYEAHLAGLRIAKKMRIQALEAKVDSNLVASQIKGEYVAISDSMIKYLAKAKEYIADFKSFSIRNIPQNQNQKADVLSKLASVAFNHLTKEILVEVLNRRSTDVKEINVVVEEEGDNSMTPIIRCLEQGIWPEDKNESRNLQAKIGQYTVEEGVLFKKGYLVQMLRCIGSLQENYVIREIHMGACGMHSGPQAIVRKEMMQGYYWPTTHEDAKEEIKKCDSC</sequence>
<proteinExistence type="predicted"/>
<keyword evidence="3" id="KW-0548">Nucleotidyltransferase</keyword>
<dbReference type="SUPFAM" id="SSF53098">
    <property type="entry name" value="Ribonuclease H-like"/>
    <property type="match status" value="1"/>
</dbReference>
<dbReference type="InterPro" id="IPR041588">
    <property type="entry name" value="Integrase_H2C2"/>
</dbReference>
<dbReference type="GO" id="GO:0003964">
    <property type="term" value="F:RNA-directed DNA polymerase activity"/>
    <property type="evidence" value="ECO:0007669"/>
    <property type="project" value="UniProtKB-KW"/>
</dbReference>
<keyword evidence="4" id="KW-1185">Reference proteome</keyword>
<reference evidence="3" key="2">
    <citation type="submission" date="2022-01" db="EMBL/GenBank/DDBJ databases">
        <authorList>
            <person name="Yamashiro T."/>
            <person name="Shiraishi A."/>
            <person name="Satake H."/>
            <person name="Nakayama K."/>
        </authorList>
    </citation>
    <scope>NUCLEOTIDE SEQUENCE</scope>
</reference>
<evidence type="ECO:0000259" key="1">
    <source>
        <dbReference type="Pfam" id="PF13456"/>
    </source>
</evidence>
<evidence type="ECO:0000259" key="2">
    <source>
        <dbReference type="Pfam" id="PF17921"/>
    </source>
</evidence>
<comment type="caution">
    <text evidence="3">The sequence shown here is derived from an EMBL/GenBank/DDBJ whole genome shotgun (WGS) entry which is preliminary data.</text>
</comment>
<feature type="domain" description="Integrase zinc-binding" evidence="2">
    <location>
        <begin position="241"/>
        <end position="288"/>
    </location>
</feature>
<keyword evidence="3" id="KW-0808">Transferase</keyword>
<dbReference type="Gene3D" id="3.30.420.10">
    <property type="entry name" value="Ribonuclease H-like superfamily/Ribonuclease H"/>
    <property type="match status" value="1"/>
</dbReference>
<feature type="domain" description="RNase H type-1" evidence="1">
    <location>
        <begin position="33"/>
        <end position="146"/>
    </location>
</feature>
<dbReference type="InterPro" id="IPR002156">
    <property type="entry name" value="RNaseH_domain"/>
</dbReference>
<evidence type="ECO:0000313" key="3">
    <source>
        <dbReference type="EMBL" id="GJT05337.1"/>
    </source>
</evidence>
<protein>
    <submittedName>
        <fullName evidence="3">Reverse transcriptase domain-containing protein</fullName>
    </submittedName>
</protein>
<reference evidence="3" key="1">
    <citation type="journal article" date="2022" name="Int. J. Mol. Sci.">
        <title>Draft Genome of Tanacetum Coccineum: Genomic Comparison of Closely Related Tanacetum-Family Plants.</title>
        <authorList>
            <person name="Yamashiro T."/>
            <person name="Shiraishi A."/>
            <person name="Nakayama K."/>
            <person name="Satake H."/>
        </authorList>
    </citation>
    <scope>NUCLEOTIDE SEQUENCE</scope>
</reference>
<dbReference type="CDD" id="cd09279">
    <property type="entry name" value="RNase_HI_like"/>
    <property type="match status" value="1"/>
</dbReference>
<dbReference type="PANTHER" id="PTHR48475:SF2">
    <property type="entry name" value="RIBONUCLEASE H"/>
    <property type="match status" value="1"/>
</dbReference>
<dbReference type="Pfam" id="PF17921">
    <property type="entry name" value="Integrase_H2C2"/>
    <property type="match status" value="1"/>
</dbReference>
<dbReference type="EMBL" id="BQNB010012579">
    <property type="protein sequence ID" value="GJT05337.1"/>
    <property type="molecule type" value="Genomic_DNA"/>
</dbReference>
<evidence type="ECO:0000313" key="4">
    <source>
        <dbReference type="Proteomes" id="UP001151760"/>
    </source>
</evidence>